<gene>
    <name evidence="2" type="ORF">Pmani_018288</name>
</gene>
<dbReference type="EMBL" id="JAWZYT010001673">
    <property type="protein sequence ID" value="KAK4310112.1"/>
    <property type="molecule type" value="Genomic_DNA"/>
</dbReference>
<accession>A0AAE1U4Z2</accession>
<proteinExistence type="predicted"/>
<evidence type="ECO:0000313" key="3">
    <source>
        <dbReference type="Proteomes" id="UP001292094"/>
    </source>
</evidence>
<keyword evidence="3" id="KW-1185">Reference proteome</keyword>
<feature type="region of interest" description="Disordered" evidence="1">
    <location>
        <begin position="1"/>
        <end position="69"/>
    </location>
</feature>
<name>A0AAE1U4Z2_9EUCA</name>
<sequence>MYKLEGSANPPPPAPPGHHARGSGRGRTYQGGKYGSHTGRSLAGTGGGVVRGLPHKHKDTHPPPRSRPLLHNALVCRSQGCPTGPALTAAAGRKDAGGSETPSKVKSYIILHTLLRREAGGVPPAAAVSRALGEEGGKKVKDHVSIPEQYRICHVGGGRDRMRS</sequence>
<protein>
    <submittedName>
        <fullName evidence="2">Uncharacterized protein</fullName>
    </submittedName>
</protein>
<reference evidence="2" key="1">
    <citation type="submission" date="2023-11" db="EMBL/GenBank/DDBJ databases">
        <title>Genome assemblies of two species of porcelain crab, Petrolisthes cinctipes and Petrolisthes manimaculis (Anomura: Porcellanidae).</title>
        <authorList>
            <person name="Angst P."/>
        </authorList>
    </citation>
    <scope>NUCLEOTIDE SEQUENCE</scope>
    <source>
        <strain evidence="2">PB745_02</strain>
        <tissue evidence="2">Gill</tissue>
    </source>
</reference>
<evidence type="ECO:0000256" key="1">
    <source>
        <dbReference type="SAM" id="MobiDB-lite"/>
    </source>
</evidence>
<feature type="region of interest" description="Disordered" evidence="1">
    <location>
        <begin position="81"/>
        <end position="102"/>
    </location>
</feature>
<comment type="caution">
    <text evidence="2">The sequence shown here is derived from an EMBL/GenBank/DDBJ whole genome shotgun (WGS) entry which is preliminary data.</text>
</comment>
<dbReference type="AlphaFoldDB" id="A0AAE1U4Z2"/>
<dbReference type="Proteomes" id="UP001292094">
    <property type="component" value="Unassembled WGS sequence"/>
</dbReference>
<evidence type="ECO:0000313" key="2">
    <source>
        <dbReference type="EMBL" id="KAK4310112.1"/>
    </source>
</evidence>
<organism evidence="2 3">
    <name type="scientific">Petrolisthes manimaculis</name>
    <dbReference type="NCBI Taxonomy" id="1843537"/>
    <lineage>
        <taxon>Eukaryota</taxon>
        <taxon>Metazoa</taxon>
        <taxon>Ecdysozoa</taxon>
        <taxon>Arthropoda</taxon>
        <taxon>Crustacea</taxon>
        <taxon>Multicrustacea</taxon>
        <taxon>Malacostraca</taxon>
        <taxon>Eumalacostraca</taxon>
        <taxon>Eucarida</taxon>
        <taxon>Decapoda</taxon>
        <taxon>Pleocyemata</taxon>
        <taxon>Anomura</taxon>
        <taxon>Galatheoidea</taxon>
        <taxon>Porcellanidae</taxon>
        <taxon>Petrolisthes</taxon>
    </lineage>
</organism>